<dbReference type="AlphaFoldDB" id="A0A0J6S2X1"/>
<sequence length="193" mass="21431">MKPEPISLHTVCGLEELGHHSTRGVTHVLSILDPAWPEPEAFGAYDAHHRTTLRFHDIIEPVEGQILPERRDVEAILRFGEDLAAERAQRKTHLLIHCHAGISRSTAAMTMLLGQAHPDLDAQAVVAKVHDLREKAWPNARLIAFADEALGYDGSLTEAVRRLHAEQLRVRPHLDELMRSLGRGQEVEAALAG</sequence>
<dbReference type="SUPFAM" id="SSF52799">
    <property type="entry name" value="(Phosphotyrosine protein) phosphatases II"/>
    <property type="match status" value="1"/>
</dbReference>
<evidence type="ECO:0000313" key="2">
    <source>
        <dbReference type="EMBL" id="KMO27942.1"/>
    </source>
</evidence>
<dbReference type="Gene3D" id="3.90.190.10">
    <property type="entry name" value="Protein tyrosine phosphatase superfamily"/>
    <property type="match status" value="1"/>
</dbReference>
<dbReference type="InterPro" id="IPR016130">
    <property type="entry name" value="Tyr_Pase_AS"/>
</dbReference>
<feature type="domain" description="Tyrosine specific protein phosphatases" evidence="1">
    <location>
        <begin position="74"/>
        <end position="133"/>
    </location>
</feature>
<evidence type="ECO:0000313" key="3">
    <source>
        <dbReference type="Proteomes" id="UP000035929"/>
    </source>
</evidence>
<dbReference type="RefSeq" id="WP_048467304.1">
    <property type="nucleotide sequence ID" value="NZ_LABX01000278.1"/>
</dbReference>
<dbReference type="Proteomes" id="UP000035929">
    <property type="component" value="Unassembled WGS sequence"/>
</dbReference>
<accession>A0A0J6S2X1</accession>
<protein>
    <submittedName>
        <fullName evidence="2">Protein tyrosine phosphatase</fullName>
    </submittedName>
</protein>
<dbReference type="InterPro" id="IPR029021">
    <property type="entry name" value="Prot-tyrosine_phosphatase-like"/>
</dbReference>
<reference evidence="2 3" key="1">
    <citation type="submission" date="2015-03" db="EMBL/GenBank/DDBJ databases">
        <title>Genome sequencing of Methylobacterium aquaticum DSM16371 type strain.</title>
        <authorList>
            <person name="Chaudhry V."/>
            <person name="Patil P.B."/>
        </authorList>
    </citation>
    <scope>NUCLEOTIDE SEQUENCE [LARGE SCALE GENOMIC DNA]</scope>
    <source>
        <strain evidence="2 3">DSM 16371</strain>
    </source>
</reference>
<dbReference type="PROSITE" id="PS00383">
    <property type="entry name" value="TYR_PHOSPHATASE_1"/>
    <property type="match status" value="1"/>
</dbReference>
<dbReference type="OrthoDB" id="437665at2"/>
<dbReference type="PROSITE" id="PS50056">
    <property type="entry name" value="TYR_PHOSPHATASE_2"/>
    <property type="match status" value="1"/>
</dbReference>
<comment type="caution">
    <text evidence="2">The sequence shown here is derived from an EMBL/GenBank/DDBJ whole genome shotgun (WGS) entry which is preliminary data.</text>
</comment>
<organism evidence="2 3">
    <name type="scientific">Methylobacterium aquaticum</name>
    <dbReference type="NCBI Taxonomy" id="270351"/>
    <lineage>
        <taxon>Bacteria</taxon>
        <taxon>Pseudomonadati</taxon>
        <taxon>Pseudomonadota</taxon>
        <taxon>Alphaproteobacteria</taxon>
        <taxon>Hyphomicrobiales</taxon>
        <taxon>Methylobacteriaceae</taxon>
        <taxon>Methylobacterium</taxon>
    </lineage>
</organism>
<evidence type="ECO:0000259" key="1">
    <source>
        <dbReference type="PROSITE" id="PS50056"/>
    </source>
</evidence>
<dbReference type="EMBL" id="LABX01000278">
    <property type="protein sequence ID" value="KMO27942.1"/>
    <property type="molecule type" value="Genomic_DNA"/>
</dbReference>
<gene>
    <name evidence="2" type="ORF">VP06_29225</name>
</gene>
<dbReference type="InterPro" id="IPR000387">
    <property type="entry name" value="Tyr_Pase_dom"/>
</dbReference>
<proteinExistence type="predicted"/>
<name>A0A0J6S2X1_9HYPH</name>
<dbReference type="PATRIC" id="fig|270351.6.peg.4162"/>